<proteinExistence type="predicted"/>
<dbReference type="Gene3D" id="1.10.3210.10">
    <property type="entry name" value="Hypothetical protein af1432"/>
    <property type="match status" value="2"/>
</dbReference>
<evidence type="ECO:0000313" key="4">
    <source>
        <dbReference type="Proteomes" id="UP000295443"/>
    </source>
</evidence>
<dbReference type="Proteomes" id="UP000295443">
    <property type="component" value="Unassembled WGS sequence"/>
</dbReference>
<evidence type="ECO:0000313" key="3">
    <source>
        <dbReference type="EMBL" id="TCJ15042.1"/>
    </source>
</evidence>
<dbReference type="SUPFAM" id="SSF55781">
    <property type="entry name" value="GAF domain-like"/>
    <property type="match status" value="1"/>
</dbReference>
<dbReference type="PROSITE" id="PS51832">
    <property type="entry name" value="HD_GYP"/>
    <property type="match status" value="1"/>
</dbReference>
<dbReference type="Pfam" id="PF01590">
    <property type="entry name" value="GAF"/>
    <property type="match status" value="1"/>
</dbReference>
<reference evidence="3 4" key="1">
    <citation type="submission" date="2019-03" db="EMBL/GenBank/DDBJ databases">
        <title>Genome sequence of Thiobacillaceae bacterium LSR1, a sulfur-oxidizing bacterium isolated from freshwater sediment.</title>
        <authorList>
            <person name="Li S."/>
        </authorList>
    </citation>
    <scope>NUCLEOTIDE SEQUENCE [LARGE SCALE GENOMIC DNA]</scope>
    <source>
        <strain evidence="3 4">LSR1</strain>
    </source>
</reference>
<dbReference type="GO" id="GO:0008081">
    <property type="term" value="F:phosphoric diester hydrolase activity"/>
    <property type="evidence" value="ECO:0007669"/>
    <property type="project" value="UniProtKB-ARBA"/>
</dbReference>
<organism evidence="3 4">
    <name type="scientific">Parasulfuritortus cantonensis</name>
    <dbReference type="NCBI Taxonomy" id="2528202"/>
    <lineage>
        <taxon>Bacteria</taxon>
        <taxon>Pseudomonadati</taxon>
        <taxon>Pseudomonadota</taxon>
        <taxon>Betaproteobacteria</taxon>
        <taxon>Nitrosomonadales</taxon>
        <taxon>Thiobacillaceae</taxon>
        <taxon>Parasulfuritortus</taxon>
    </lineage>
</organism>
<dbReference type="CDD" id="cd00077">
    <property type="entry name" value="HDc"/>
    <property type="match status" value="1"/>
</dbReference>
<dbReference type="SUPFAM" id="SSF109604">
    <property type="entry name" value="HD-domain/PDEase-like"/>
    <property type="match status" value="2"/>
</dbReference>
<dbReference type="SMART" id="SM00065">
    <property type="entry name" value="GAF"/>
    <property type="match status" value="1"/>
</dbReference>
<dbReference type="RefSeq" id="WP_131446494.1">
    <property type="nucleotide sequence ID" value="NZ_SJZB01000031.1"/>
</dbReference>
<dbReference type="EMBL" id="SJZB01000031">
    <property type="protein sequence ID" value="TCJ15042.1"/>
    <property type="molecule type" value="Genomic_DNA"/>
</dbReference>
<dbReference type="InterPro" id="IPR037522">
    <property type="entry name" value="HD_GYP_dom"/>
</dbReference>
<feature type="region of interest" description="Disordered" evidence="1">
    <location>
        <begin position="526"/>
        <end position="546"/>
    </location>
</feature>
<name>A0A4V2NVV5_9PROT</name>
<dbReference type="InterPro" id="IPR003018">
    <property type="entry name" value="GAF"/>
</dbReference>
<sequence length="546" mass="60536">MTSKRSNLLERLERLVAVGIELSAEPDADRTLGHIVDAALELTDADGCTLYLARDGALHFEIIRNNSLALRLGGPAGERLTLTPIPLRQADGSANLHAVSAAAANRRRTINLEDVYAVTEYDFSGARAFDQANGYRSQSFLTVPLIDHEDEIMGVLQLINALDPASGQVVAFDRDSQYLAESLASQAAMLLNKRQLISRLEALFIAFIKVINAALDEKSPYTHGHCQRVPIITMLLAEAADRTRAGPLKDFVLDDAMRRELELAALMHDCGKITTPVHVVDKSTKLETLFDRIALVDTRIEVLRRDARIRALEAQLARLAPDAGWRAEVDAGQAEADAELDAARTFLRRINQGGEAMSEQDTARLGALAGGYRWHGPDGAERPLLDAEEAAMLAIPRGTLSDAERGIINRHIDMTIAMLEALPWPKHLRHVTEYAAGHHERMDGKGYPRGLTGDQMSIPARMMAIADIFEALTARDRPYKPGKPLSETLAILGRMKVEQHIDPDLFDVFMRERVYMDYARRYLDPEQNDDPDVRTIPGYNPDMIDD</sequence>
<dbReference type="InterPro" id="IPR029016">
    <property type="entry name" value="GAF-like_dom_sf"/>
</dbReference>
<dbReference type="Pfam" id="PF13487">
    <property type="entry name" value="HD_5"/>
    <property type="match status" value="1"/>
</dbReference>
<dbReference type="PANTHER" id="PTHR43155">
    <property type="entry name" value="CYCLIC DI-GMP PHOSPHODIESTERASE PA4108-RELATED"/>
    <property type="match status" value="1"/>
</dbReference>
<dbReference type="InterPro" id="IPR003607">
    <property type="entry name" value="HD/PDEase_dom"/>
</dbReference>
<dbReference type="OrthoDB" id="9774747at2"/>
<dbReference type="SMART" id="SM00471">
    <property type="entry name" value="HDc"/>
    <property type="match status" value="1"/>
</dbReference>
<feature type="domain" description="HD-GYP" evidence="2">
    <location>
        <begin position="321"/>
        <end position="525"/>
    </location>
</feature>
<dbReference type="AlphaFoldDB" id="A0A4V2NVV5"/>
<keyword evidence="4" id="KW-1185">Reference proteome</keyword>
<dbReference type="Gene3D" id="3.30.450.40">
    <property type="match status" value="1"/>
</dbReference>
<evidence type="ECO:0000256" key="1">
    <source>
        <dbReference type="SAM" id="MobiDB-lite"/>
    </source>
</evidence>
<protein>
    <submittedName>
        <fullName evidence="3">GAF domain-containing protein</fullName>
    </submittedName>
</protein>
<dbReference type="PANTHER" id="PTHR43155:SF2">
    <property type="entry name" value="CYCLIC DI-GMP PHOSPHODIESTERASE PA4108"/>
    <property type="match status" value="1"/>
</dbReference>
<comment type="caution">
    <text evidence="3">The sequence shown here is derived from an EMBL/GenBank/DDBJ whole genome shotgun (WGS) entry which is preliminary data.</text>
</comment>
<evidence type="ECO:0000259" key="2">
    <source>
        <dbReference type="PROSITE" id="PS51832"/>
    </source>
</evidence>
<gene>
    <name evidence="3" type="ORF">EZJ19_08245</name>
</gene>
<accession>A0A4V2NVV5</accession>